<dbReference type="InterPro" id="IPR027417">
    <property type="entry name" value="P-loop_NTPase"/>
</dbReference>
<evidence type="ECO:0000256" key="1">
    <source>
        <dbReference type="ARBA" id="ARBA00005771"/>
    </source>
</evidence>
<dbReference type="Gene3D" id="3.40.50.300">
    <property type="entry name" value="P-loop containing nucleotide triphosphate hydrolases"/>
    <property type="match status" value="1"/>
</dbReference>
<dbReference type="EMBL" id="WSEM01000035">
    <property type="protein sequence ID" value="MVQ39602.1"/>
    <property type="molecule type" value="Genomic_DNA"/>
</dbReference>
<sequence>MGVGLYHFNGKMCGCSNFVKGYRRINRSSWCCDTYAKSKQLNKYWEVLPIMDARRAYQLRPVIFLNTVPKSGTNLLNQLLLGIPGSVMNDYVFYEGLVKDLPLQASILSKAVPNDVYMGHVYYSPEWAKLLVRPGIKTIFMIRDLRDVLVSLTYYIIEKLPDYPIYKELVALPSQKERYLLLINGLDDYPNIKNWFGVFQGWLSVPGIFITTYEELMISKASRRKTITAMAEFLWKGSVPPMPIAKLVRSMEANMDSGSSFTFRKGVVGGWRNEFDEEVIAAFKRVAGDVLIQTGYEKDLLWS</sequence>
<dbReference type="InterPro" id="IPR000863">
    <property type="entry name" value="Sulfotransferase_dom"/>
</dbReference>
<reference evidence="4 5" key="1">
    <citation type="submission" date="2019-12" db="EMBL/GenBank/DDBJ databases">
        <authorList>
            <person name="Huq M.A."/>
        </authorList>
    </citation>
    <scope>NUCLEOTIDE SEQUENCE [LARGE SCALE GENOMIC DNA]</scope>
    <source>
        <strain evidence="4 5">MAH-34</strain>
    </source>
</reference>
<dbReference type="Pfam" id="PF00685">
    <property type="entry name" value="Sulfotransfer_1"/>
    <property type="match status" value="1"/>
</dbReference>
<feature type="domain" description="Sulfotransferase" evidence="3">
    <location>
        <begin position="63"/>
        <end position="293"/>
    </location>
</feature>
<accession>A0ABW9UHC6</accession>
<comment type="similarity">
    <text evidence="1">Belongs to the sulfotransferase 1 family.</text>
</comment>
<evidence type="ECO:0000256" key="2">
    <source>
        <dbReference type="ARBA" id="ARBA00022679"/>
    </source>
</evidence>
<comment type="caution">
    <text evidence="4">The sequence shown here is derived from an EMBL/GenBank/DDBJ whole genome shotgun (WGS) entry which is preliminary data.</text>
</comment>
<dbReference type="PANTHER" id="PTHR11783">
    <property type="entry name" value="SULFOTRANSFERASE SULT"/>
    <property type="match status" value="1"/>
</dbReference>
<dbReference type="SUPFAM" id="SSF52540">
    <property type="entry name" value="P-loop containing nucleoside triphosphate hydrolases"/>
    <property type="match status" value="1"/>
</dbReference>
<gene>
    <name evidence="4" type="ORF">GON05_33940</name>
</gene>
<proteinExistence type="inferred from homology"/>
<keyword evidence="2" id="KW-0808">Transferase</keyword>
<dbReference type="Proteomes" id="UP000467637">
    <property type="component" value="Unassembled WGS sequence"/>
</dbReference>
<organism evidence="4 5">
    <name type="scientific">Paenibacillus anseongense</name>
    <dbReference type="NCBI Taxonomy" id="2682845"/>
    <lineage>
        <taxon>Bacteria</taxon>
        <taxon>Bacillati</taxon>
        <taxon>Bacillota</taxon>
        <taxon>Bacilli</taxon>
        <taxon>Bacillales</taxon>
        <taxon>Paenibacillaceae</taxon>
        <taxon>Paenibacillus</taxon>
    </lineage>
</organism>
<evidence type="ECO:0000313" key="4">
    <source>
        <dbReference type="EMBL" id="MVQ39602.1"/>
    </source>
</evidence>
<keyword evidence="5" id="KW-1185">Reference proteome</keyword>
<evidence type="ECO:0000259" key="3">
    <source>
        <dbReference type="Pfam" id="PF00685"/>
    </source>
</evidence>
<name>A0ABW9UHC6_9BACL</name>
<protein>
    <recommendedName>
        <fullName evidence="3">Sulfotransferase domain-containing protein</fullName>
    </recommendedName>
</protein>
<evidence type="ECO:0000313" key="5">
    <source>
        <dbReference type="Proteomes" id="UP000467637"/>
    </source>
</evidence>